<evidence type="ECO:0000313" key="1">
    <source>
        <dbReference type="EMBL" id="CAK7344057.1"/>
    </source>
</evidence>
<sequence>MGVLELGDLKESLGSVWVLRRKESGGLRRIGGFELKIEGEYKRRVDIEAISCVRIRKEKRVDVCAANGEERCRLRRDRFIHTASSLDFSSYAYSIFASITHSLDIYLYGTIIDALLALLPTSNLISFFTITSNLLGYDSTLTHSLSPSRPSLDHHLSLPEGNFTQSIRFGHHSHLHIVIALVRMYSSFGSPSIFDAHKRFDEMSMTTKDMALWNTMFNGYAKLGDLRSARAQHPQCKHSR</sequence>
<accession>A0AAV1S2X8</accession>
<dbReference type="AlphaFoldDB" id="A0AAV1S2X8"/>
<organism evidence="1 2">
    <name type="scientific">Dovyalis caffra</name>
    <dbReference type="NCBI Taxonomy" id="77055"/>
    <lineage>
        <taxon>Eukaryota</taxon>
        <taxon>Viridiplantae</taxon>
        <taxon>Streptophyta</taxon>
        <taxon>Embryophyta</taxon>
        <taxon>Tracheophyta</taxon>
        <taxon>Spermatophyta</taxon>
        <taxon>Magnoliopsida</taxon>
        <taxon>eudicotyledons</taxon>
        <taxon>Gunneridae</taxon>
        <taxon>Pentapetalae</taxon>
        <taxon>rosids</taxon>
        <taxon>fabids</taxon>
        <taxon>Malpighiales</taxon>
        <taxon>Salicaceae</taxon>
        <taxon>Flacourtieae</taxon>
        <taxon>Dovyalis</taxon>
    </lineage>
</organism>
<evidence type="ECO:0008006" key="3">
    <source>
        <dbReference type="Google" id="ProtNLM"/>
    </source>
</evidence>
<dbReference type="Proteomes" id="UP001314170">
    <property type="component" value="Unassembled WGS sequence"/>
</dbReference>
<name>A0AAV1S2X8_9ROSI</name>
<protein>
    <recommendedName>
        <fullName evidence="3">Pentatricopeptide repeat-containing protein</fullName>
    </recommendedName>
</protein>
<comment type="caution">
    <text evidence="1">The sequence shown here is derived from an EMBL/GenBank/DDBJ whole genome shotgun (WGS) entry which is preliminary data.</text>
</comment>
<evidence type="ECO:0000313" key="2">
    <source>
        <dbReference type="Proteomes" id="UP001314170"/>
    </source>
</evidence>
<gene>
    <name evidence="1" type="ORF">DCAF_LOCUS17599</name>
</gene>
<reference evidence="1 2" key="1">
    <citation type="submission" date="2024-01" db="EMBL/GenBank/DDBJ databases">
        <authorList>
            <person name="Waweru B."/>
        </authorList>
    </citation>
    <scope>NUCLEOTIDE SEQUENCE [LARGE SCALE GENOMIC DNA]</scope>
</reference>
<keyword evidence="2" id="KW-1185">Reference proteome</keyword>
<proteinExistence type="predicted"/>
<dbReference type="EMBL" id="CAWUPB010001161">
    <property type="protein sequence ID" value="CAK7344057.1"/>
    <property type="molecule type" value="Genomic_DNA"/>
</dbReference>